<organism evidence="3 4">
    <name type="scientific">Candidatus Colimorpha enterica</name>
    <dbReference type="NCBI Taxonomy" id="3083063"/>
    <lineage>
        <taxon>Bacteria</taxon>
        <taxon>Pseudomonadati</taxon>
        <taxon>Bacteroidota</taxon>
        <taxon>Bacteroidia</taxon>
        <taxon>Bacteroidales</taxon>
        <taxon>Candidatus Colimorpha</taxon>
    </lineage>
</organism>
<name>R6TWR1_9BACT</name>
<comment type="caution">
    <text evidence="3">The sequence shown here is derived from an EMBL/GenBank/DDBJ whole genome shotgun (WGS) entry which is preliminary data.</text>
</comment>
<evidence type="ECO:0000313" key="3">
    <source>
        <dbReference type="EMBL" id="CDC76615.1"/>
    </source>
</evidence>
<feature type="region of interest" description="Disordered" evidence="2">
    <location>
        <begin position="61"/>
        <end position="82"/>
    </location>
</feature>
<sequence length="82" mass="9299">MNPKYQKVCADIAKLESKAADIEKQLGELREKKTELENLEIINTVRAMVMDKEQIMAFLSNMKGGSPSKQPKAENMEVNENE</sequence>
<gene>
    <name evidence="3" type="ORF">BN580_02177</name>
</gene>
<feature type="coiled-coil region" evidence="1">
    <location>
        <begin position="5"/>
        <end position="42"/>
    </location>
</feature>
<dbReference type="Pfam" id="PF14193">
    <property type="entry name" value="DUF4315"/>
    <property type="match status" value="1"/>
</dbReference>
<evidence type="ECO:0000256" key="2">
    <source>
        <dbReference type="SAM" id="MobiDB-lite"/>
    </source>
</evidence>
<evidence type="ECO:0000313" key="4">
    <source>
        <dbReference type="Proteomes" id="UP000017938"/>
    </source>
</evidence>
<dbReference type="EMBL" id="CBFW010000384">
    <property type="protein sequence ID" value="CDC76615.1"/>
    <property type="molecule type" value="Genomic_DNA"/>
</dbReference>
<dbReference type="InterPro" id="IPR025464">
    <property type="entry name" value="DUF4315"/>
</dbReference>
<evidence type="ECO:0000256" key="1">
    <source>
        <dbReference type="SAM" id="Coils"/>
    </source>
</evidence>
<keyword evidence="1" id="KW-0175">Coiled coil</keyword>
<dbReference type="AlphaFoldDB" id="R6TWR1"/>
<protein>
    <recommendedName>
        <fullName evidence="5">DUF4315 family protein</fullName>
    </recommendedName>
</protein>
<accession>R6TWR1</accession>
<evidence type="ECO:0008006" key="5">
    <source>
        <dbReference type="Google" id="ProtNLM"/>
    </source>
</evidence>
<dbReference type="Proteomes" id="UP000017938">
    <property type="component" value="Unassembled WGS sequence"/>
</dbReference>
<reference evidence="3" key="1">
    <citation type="submission" date="2012-11" db="EMBL/GenBank/DDBJ databases">
        <title>Dependencies among metagenomic species, viruses, plasmids and units of genetic variation.</title>
        <authorList>
            <person name="Nielsen H.B."/>
            <person name="Almeida M."/>
            <person name="Juncker A.S."/>
            <person name="Rasmussen S."/>
            <person name="Li J."/>
            <person name="Sunagawa S."/>
            <person name="Plichta D."/>
            <person name="Gautier L."/>
            <person name="Le Chatelier E."/>
            <person name="Peletier E."/>
            <person name="Bonde I."/>
            <person name="Nielsen T."/>
            <person name="Manichanh C."/>
            <person name="Arumugam M."/>
            <person name="Batto J."/>
            <person name="Santos M.B.Q.D."/>
            <person name="Blom N."/>
            <person name="Borruel N."/>
            <person name="Burgdorf K.S."/>
            <person name="Boumezbeur F."/>
            <person name="Casellas F."/>
            <person name="Dore J."/>
            <person name="Guarner F."/>
            <person name="Hansen T."/>
            <person name="Hildebrand F."/>
            <person name="Kaas R.S."/>
            <person name="Kennedy S."/>
            <person name="Kristiansen K."/>
            <person name="Kultima J.R."/>
            <person name="Leonard P."/>
            <person name="Levenez F."/>
            <person name="Lund O."/>
            <person name="Moumen B."/>
            <person name="Le Paslier D."/>
            <person name="Pons N."/>
            <person name="Pedersen O."/>
            <person name="Prifti E."/>
            <person name="Qin J."/>
            <person name="Raes J."/>
            <person name="Tap J."/>
            <person name="Tims S."/>
            <person name="Ussery D.W."/>
            <person name="Yamada T."/>
            <person name="MetaHit consortium"/>
            <person name="Renault P."/>
            <person name="Sicheritz-Ponten T."/>
            <person name="Bork P."/>
            <person name="Wang J."/>
            <person name="Brunak S."/>
            <person name="Ehrlich S.D."/>
        </authorList>
    </citation>
    <scope>NUCLEOTIDE SEQUENCE [LARGE SCALE GENOMIC DNA]</scope>
</reference>
<proteinExistence type="predicted"/>
<dbReference type="STRING" id="1263015.BN580_02177"/>